<evidence type="ECO:0000259" key="11">
    <source>
        <dbReference type="PROSITE" id="PS50016"/>
    </source>
</evidence>
<feature type="compositionally biased region" description="Acidic residues" evidence="10">
    <location>
        <begin position="49"/>
        <end position="60"/>
    </location>
</feature>
<evidence type="ECO:0000256" key="4">
    <source>
        <dbReference type="ARBA" id="ARBA00022833"/>
    </source>
</evidence>
<dbReference type="GO" id="GO:0006357">
    <property type="term" value="P:regulation of transcription by RNA polymerase II"/>
    <property type="evidence" value="ECO:0007669"/>
    <property type="project" value="InterPro"/>
</dbReference>
<name>A0A5S6QJZ2_TRIMR</name>
<dbReference type="STRING" id="70415.A0A5S6QJZ2"/>
<dbReference type="PROSITE" id="PS50827">
    <property type="entry name" value="DDT"/>
    <property type="match status" value="1"/>
</dbReference>
<evidence type="ECO:0000256" key="6">
    <source>
        <dbReference type="ARBA" id="ARBA00023117"/>
    </source>
</evidence>
<dbReference type="PROSITE" id="PS50016">
    <property type="entry name" value="ZF_PHD_2"/>
    <property type="match status" value="3"/>
</dbReference>
<dbReference type="InterPro" id="IPR018501">
    <property type="entry name" value="DDT_dom"/>
</dbReference>
<dbReference type="Gene3D" id="1.20.920.10">
    <property type="entry name" value="Bromodomain-like"/>
    <property type="match status" value="1"/>
</dbReference>
<dbReference type="PROSITE" id="PS01359">
    <property type="entry name" value="ZF_PHD_1"/>
    <property type="match status" value="1"/>
</dbReference>
<dbReference type="PANTHER" id="PTHR45975">
    <property type="entry name" value="NUCLEOSOME-REMODELING FACTOR SUBUNIT BPTF"/>
    <property type="match status" value="1"/>
</dbReference>
<dbReference type="InterPro" id="IPR013083">
    <property type="entry name" value="Znf_RING/FYVE/PHD"/>
</dbReference>
<dbReference type="PANTHER" id="PTHR45975:SF2">
    <property type="entry name" value="NUCLEOSOME-REMODELING FACTOR SUBUNIT BPTF"/>
    <property type="match status" value="1"/>
</dbReference>
<keyword evidence="2" id="KW-0479">Metal-binding</keyword>
<feature type="domain" description="PHD-type" evidence="11">
    <location>
        <begin position="254"/>
        <end position="301"/>
    </location>
</feature>
<accession>A0A5S6QJZ2</accession>
<keyword evidence="8" id="KW-0539">Nucleus</keyword>
<reference evidence="13" key="2">
    <citation type="submission" date="2014-03" db="EMBL/GenBank/DDBJ databases">
        <title>The whipworm genome and dual-species transcriptomics of an intimate host-pathogen interaction.</title>
        <authorList>
            <person name="Foth B.J."/>
            <person name="Tsai I.J."/>
            <person name="Reid A.J."/>
            <person name="Bancroft A.J."/>
            <person name="Nichol S."/>
            <person name="Tracey A."/>
            <person name="Holroyd N."/>
            <person name="Cotton J.A."/>
            <person name="Stanley E.J."/>
            <person name="Zarowiecki M."/>
            <person name="Liu J.Z."/>
            <person name="Huckvale T."/>
            <person name="Cooper P.J."/>
            <person name="Grencis R.K."/>
            <person name="Berriman M."/>
        </authorList>
    </citation>
    <scope>NUCLEOTIDE SEQUENCE [LARGE SCALE GENOMIC DNA]</scope>
    <source>
        <strain evidence="13">Edinburgh</strain>
    </source>
</reference>
<dbReference type="InterPro" id="IPR038028">
    <property type="entry name" value="BPTF"/>
</dbReference>
<evidence type="ECO:0000256" key="3">
    <source>
        <dbReference type="ARBA" id="ARBA00022771"/>
    </source>
</evidence>
<protein>
    <submittedName>
        <fullName evidence="14">PHD-type domain-containing protein</fullName>
    </submittedName>
</protein>
<sequence>MNDLSMGSALRNDVMMSENDHGSLSSTEADEDVRRSNGSICDDAHKFDGDDEDFTDDESCSSDSEASYASLSLDGSSLIGTLTKEEALPWTLPPSSEDLLLPNEHLFGALEVYELCRHFSQSLQLSPFPFENLCAALMCRNQSSLLDNIHLALIRAIFRDEDTSDTLLVPQDSTGNFGQTLFILDRNTYGEVLRRYLESDQRFPVNVIRILEKGSYPFVEISERLTVLLWLSERVLQTQIIRDKVNCEGVSKNDDHCRDCGKCGDLLCCTSCSAVYHLRCLPEEMKIDSPSTWRCSICLKHELPGVTDCLFPWESAGTYVQAEPWGYDSHGRRYWFIARRLFVEDDDSGVISYYSTLDQFFELVKCFRGGTAEEDLCYQFLEFFKVIEYQLILNEVITRRAKDNGTSWFELNVGGMARDVKCTNGQVAGKKGKFCRKLLEAIERSLETKQQRIEEQCAEENNNKNPVEDSEFATMPSLSLVDSGLNMETDFYCNLGSAFKLGMEGTFMSYTNHYLEDPYAKSPYQRAEEHRKYKYISEKFHVDEEGLFKWPYGFSRSEGSILLMLRQSLHDLCLRFPETLMHPLWWKEQRADWLRTLDTAERLETLVNHLARFELLVRSSTLVELWCQGLGYSRLWRQTAMDREERSNQKAKAKEQQFLDEPNENAVFTKYTMLNGPPKHQIWKLKNEQYRVSGDGRFGGWIWIRRQPHVKPSLSLPHPFKSKIVQHSPHSAAINQLIMDFDTGFRCPSKREQVELPVQAPEHMECMASDQLPVEFNISLEHEVIRPVESAVFLNLAIHSPLIDVSEDSLLNTLESKREVAPVVAPQCSLCDSRASCYVISCRVFGRYACYSPSCIGNFSGNRFRLLGFGGRKRVEVDQPQGNVSSLFPQEPVHLMYKCCENEETNILNVSQSTLARLARRGPDDELDGFNCSAKAGWNWPYPSPRPTVQSCWRLATQRTPSLHSVAFLFRSLYMSIRWKDVLIKMPLQTKHVLKSESYNESREIIQHKDLPPFGLCCTYMTRYHRLADDLRSANFLSSSELDEDDFVSPEYAPSSSSLRRSSPSYSPWQLRKRKPKETQQADGVSDRFVWHDESIFLFWEVKNYWALKKRNYFMEKEREANETSNTFSPSRRSVLTKSTIVLSANKSSVSGSPVGLKTISVTPPNLRIASAKADGGVASSGSVCLRFPKTTTVSNINGPPILTSVSPVKLVPSVSQKRHGSNGTSALPAVHQASKSPLVMLRLADGRTVLSRTTPGASKEAVVGRATAAAPTSTLSPKLPARLSSCTTGNHILHLPTVNAEEFGTTTSSKLDIGRSFMDNNCIAICRSVLLQIVNKVVENERRQKLARRHKVNSESRRVYWKKYRLRAKAKQMQCDAVHGCMRQWRAAQRLRRETLKASVDSRVVQFFSKLRISKRPVAPVPHKKVGKLLAPVVFKKQRVDANRAPRLSSEALRIPFPLQRLPGKRSIQAVGKRIESADVSNRDDLASSHLDSSWQESVSCSPKRRSSLEKSSKERSSSDVLLGYKGGTDESISKSDFSCAYCSCPYNSERFYVACSLCSRWFHGTCAGITEAESKQMFSWHCKDCDKERERTVQELHCVCRTPYDMSRAYVCCDLCDGWFHCECVGLTAETAEAIPSYVCNICEEKRDVNAMVKKLTMEDYDKLEKLVVDLLNHKMSWPFRGTSSGNPLPSYNNFPSEIPDLNSILHGVLQRAYCTLADFAVDMAKIFNEAVFTKKLRSIKATLL</sequence>
<dbReference type="SUPFAM" id="SSF47370">
    <property type="entry name" value="Bromodomain"/>
    <property type="match status" value="1"/>
</dbReference>
<feature type="region of interest" description="Disordered" evidence="10">
    <location>
        <begin position="1046"/>
        <end position="1084"/>
    </location>
</feature>
<dbReference type="Pfam" id="PF02791">
    <property type="entry name" value="DDT"/>
    <property type="match status" value="1"/>
</dbReference>
<dbReference type="WBParaSite" id="TMUE_2000007202.2">
    <property type="protein sequence ID" value="TMUE_2000007202.2"/>
    <property type="gene ID" value="WBGene00288299"/>
</dbReference>
<dbReference type="InterPro" id="IPR028941">
    <property type="entry name" value="WHIM2_dom"/>
</dbReference>
<dbReference type="SMART" id="SM00571">
    <property type="entry name" value="DDT"/>
    <property type="match status" value="1"/>
</dbReference>
<organism evidence="13 14">
    <name type="scientific">Trichuris muris</name>
    <name type="common">Mouse whipworm</name>
    <dbReference type="NCBI Taxonomy" id="70415"/>
    <lineage>
        <taxon>Eukaryota</taxon>
        <taxon>Metazoa</taxon>
        <taxon>Ecdysozoa</taxon>
        <taxon>Nematoda</taxon>
        <taxon>Enoplea</taxon>
        <taxon>Dorylaimia</taxon>
        <taxon>Trichinellida</taxon>
        <taxon>Trichuridae</taxon>
        <taxon>Trichuris</taxon>
    </lineage>
</organism>
<dbReference type="GO" id="GO:0016589">
    <property type="term" value="C:NURF complex"/>
    <property type="evidence" value="ECO:0007669"/>
    <property type="project" value="InterPro"/>
</dbReference>
<evidence type="ECO:0000313" key="14">
    <source>
        <dbReference type="WBParaSite" id="TMUE_2000007202.1"/>
    </source>
</evidence>
<dbReference type="SUPFAM" id="SSF57903">
    <property type="entry name" value="FYVE/PHD zinc finger"/>
    <property type="match status" value="3"/>
</dbReference>
<dbReference type="InterPro" id="IPR036427">
    <property type="entry name" value="Bromodomain-like_sf"/>
</dbReference>
<comment type="subcellular location">
    <subcellularLocation>
        <location evidence="1">Nucleus</location>
    </subcellularLocation>
</comment>
<evidence type="ECO:0000256" key="2">
    <source>
        <dbReference type="ARBA" id="ARBA00022723"/>
    </source>
</evidence>
<dbReference type="Gene3D" id="3.30.40.10">
    <property type="entry name" value="Zinc/RING finger domain, C3HC4 (zinc finger)"/>
    <property type="match status" value="3"/>
</dbReference>
<reference evidence="14" key="3">
    <citation type="submission" date="2019-12" db="UniProtKB">
        <authorList>
            <consortium name="WormBaseParasite"/>
        </authorList>
    </citation>
    <scope>IDENTIFICATION</scope>
</reference>
<feature type="compositionally biased region" description="Low complexity" evidence="10">
    <location>
        <begin position="1054"/>
        <end position="1068"/>
    </location>
</feature>
<feature type="domain" description="PHD-type" evidence="11">
    <location>
        <begin position="1597"/>
        <end position="1648"/>
    </location>
</feature>
<dbReference type="SMART" id="SM00249">
    <property type="entry name" value="PHD"/>
    <property type="match status" value="3"/>
</dbReference>
<keyword evidence="6" id="KW-0103">Bromodomain</keyword>
<keyword evidence="3 9" id="KW-0863">Zinc-finger</keyword>
<evidence type="ECO:0000259" key="12">
    <source>
        <dbReference type="PROSITE" id="PS50827"/>
    </source>
</evidence>
<dbReference type="GO" id="GO:0000978">
    <property type="term" value="F:RNA polymerase II cis-regulatory region sequence-specific DNA binding"/>
    <property type="evidence" value="ECO:0007669"/>
    <property type="project" value="TreeGrafter"/>
</dbReference>
<feature type="domain" description="PHD-type" evidence="11">
    <location>
        <begin position="1538"/>
        <end position="1590"/>
    </location>
</feature>
<dbReference type="InterPro" id="IPR019787">
    <property type="entry name" value="Znf_PHD-finger"/>
</dbReference>
<dbReference type="GO" id="GO:0008270">
    <property type="term" value="F:zinc ion binding"/>
    <property type="evidence" value="ECO:0007669"/>
    <property type="project" value="UniProtKB-KW"/>
</dbReference>
<keyword evidence="7" id="KW-0804">Transcription</keyword>
<feature type="region of interest" description="Disordered" evidence="10">
    <location>
        <begin position="18"/>
        <end position="61"/>
    </location>
</feature>
<dbReference type="WBParaSite" id="TMUE_2000007202.1">
    <property type="protein sequence ID" value="TMUE_2000007202.1"/>
    <property type="gene ID" value="WBGene00288299"/>
</dbReference>
<keyword evidence="5" id="KW-0805">Transcription regulation</keyword>
<evidence type="ECO:0000256" key="9">
    <source>
        <dbReference type="PROSITE-ProRule" id="PRU00146"/>
    </source>
</evidence>
<dbReference type="Pfam" id="PF15613">
    <property type="entry name" value="WSD"/>
    <property type="match status" value="1"/>
</dbReference>
<dbReference type="InterPro" id="IPR001965">
    <property type="entry name" value="Znf_PHD"/>
</dbReference>
<evidence type="ECO:0000256" key="8">
    <source>
        <dbReference type="ARBA" id="ARBA00023242"/>
    </source>
</evidence>
<dbReference type="InterPro" id="IPR019786">
    <property type="entry name" value="Zinc_finger_PHD-type_CS"/>
</dbReference>
<evidence type="ECO:0000256" key="10">
    <source>
        <dbReference type="SAM" id="MobiDB-lite"/>
    </source>
</evidence>
<dbReference type="InterPro" id="IPR011011">
    <property type="entry name" value="Znf_FYVE_PHD"/>
</dbReference>
<evidence type="ECO:0000256" key="5">
    <source>
        <dbReference type="ARBA" id="ARBA00023015"/>
    </source>
</evidence>
<keyword evidence="13" id="KW-1185">Reference proteome</keyword>
<proteinExistence type="predicted"/>
<reference evidence="13" key="1">
    <citation type="submission" date="2013-11" db="EMBL/GenBank/DDBJ databases">
        <authorList>
            <person name="Aslett M."/>
        </authorList>
    </citation>
    <scope>NUCLEOTIDE SEQUENCE [LARGE SCALE GENOMIC DNA]</scope>
    <source>
        <strain evidence="13">Edinburgh</strain>
    </source>
</reference>
<evidence type="ECO:0000256" key="1">
    <source>
        <dbReference type="ARBA" id="ARBA00004123"/>
    </source>
</evidence>
<evidence type="ECO:0000313" key="13">
    <source>
        <dbReference type="Proteomes" id="UP000046395"/>
    </source>
</evidence>
<evidence type="ECO:0000256" key="7">
    <source>
        <dbReference type="ARBA" id="ARBA00023163"/>
    </source>
</evidence>
<dbReference type="Proteomes" id="UP000046395">
    <property type="component" value="Unassembled WGS sequence"/>
</dbReference>
<feature type="domain" description="DDT" evidence="12">
    <location>
        <begin position="103"/>
        <end position="163"/>
    </location>
</feature>
<keyword evidence="4" id="KW-0862">Zinc</keyword>